<name>A0A431W8A5_9GAMM</name>
<reference evidence="1 2" key="1">
    <citation type="submission" date="2018-12" db="EMBL/GenBank/DDBJ databases">
        <authorList>
            <person name="Yu L."/>
        </authorList>
    </citation>
    <scope>NUCLEOTIDE SEQUENCE [LARGE SCALE GENOMIC DNA]</scope>
    <source>
        <strain evidence="1 2">HAW-EB5</strain>
    </source>
</reference>
<dbReference type="EMBL" id="RXNV01000005">
    <property type="protein sequence ID" value="RTR31656.1"/>
    <property type="molecule type" value="Genomic_DNA"/>
</dbReference>
<proteinExistence type="predicted"/>
<sequence>MKENMFKIANIQTRESDRDFKEISGVFEDMSFSVMVKKTNSNQLDSNIDDMIIEALSKHYNVAELKSELLVHADGDKVGELDVVFHNDAGISYYMEIEKSNKKTLWFDYIKILTKLEEDPEGRGIIMCPTNYAHKVGIWNLYKEAVLYKNHLKRVFGGSALNRVAVIGYTQYAYLDGQWNEYDPKVVQRIKNT</sequence>
<protein>
    <submittedName>
        <fullName evidence="1">Uncharacterized protein</fullName>
    </submittedName>
</protein>
<keyword evidence="2" id="KW-1185">Reference proteome</keyword>
<comment type="caution">
    <text evidence="1">The sequence shown here is derived from an EMBL/GenBank/DDBJ whole genome shotgun (WGS) entry which is preliminary data.</text>
</comment>
<dbReference type="AlphaFoldDB" id="A0A431W8A5"/>
<gene>
    <name evidence="1" type="ORF">EKG39_13150</name>
</gene>
<accession>A0A431W8A5</accession>
<organism evidence="1 2">
    <name type="scientific">Shewanella atlantica</name>
    <dbReference type="NCBI Taxonomy" id="271099"/>
    <lineage>
        <taxon>Bacteria</taxon>
        <taxon>Pseudomonadati</taxon>
        <taxon>Pseudomonadota</taxon>
        <taxon>Gammaproteobacteria</taxon>
        <taxon>Alteromonadales</taxon>
        <taxon>Shewanellaceae</taxon>
        <taxon>Shewanella</taxon>
    </lineage>
</organism>
<dbReference type="OrthoDB" id="9834895at2"/>
<dbReference type="RefSeq" id="WP_126506207.1">
    <property type="nucleotide sequence ID" value="NZ_RXNV01000005.1"/>
</dbReference>
<evidence type="ECO:0000313" key="2">
    <source>
        <dbReference type="Proteomes" id="UP000282060"/>
    </source>
</evidence>
<evidence type="ECO:0000313" key="1">
    <source>
        <dbReference type="EMBL" id="RTR31656.1"/>
    </source>
</evidence>
<dbReference type="Proteomes" id="UP000282060">
    <property type="component" value="Unassembled WGS sequence"/>
</dbReference>